<reference evidence="1 2" key="1">
    <citation type="submission" date="2016-01" db="EMBL/GenBank/DDBJ databases">
        <authorList>
            <person name="Manzoor S."/>
        </authorList>
    </citation>
    <scope>NUCLEOTIDE SEQUENCE [LARGE SCALE GENOMIC DNA]</scope>
    <source>
        <strain evidence="1">Methanoculleus sp MAB1</strain>
    </source>
</reference>
<evidence type="ECO:0000313" key="1">
    <source>
        <dbReference type="EMBL" id="CVK34009.1"/>
    </source>
</evidence>
<evidence type="ECO:0000313" key="2">
    <source>
        <dbReference type="Proteomes" id="UP000069850"/>
    </source>
</evidence>
<dbReference type="EMBL" id="LT158599">
    <property type="protein sequence ID" value="CVK34009.1"/>
    <property type="molecule type" value="Genomic_DNA"/>
</dbReference>
<gene>
    <name evidence="1" type="ORF">MMAB1_2796</name>
</gene>
<dbReference type="KEGG" id="mema:MMAB1_2796"/>
<name>A0A0X3BQ02_9EURY</name>
<dbReference type="AlphaFoldDB" id="A0A0X3BQ02"/>
<organism evidence="1 2">
    <name type="scientific">Methanoculleus bourgensis</name>
    <dbReference type="NCBI Taxonomy" id="83986"/>
    <lineage>
        <taxon>Archaea</taxon>
        <taxon>Methanobacteriati</taxon>
        <taxon>Methanobacteriota</taxon>
        <taxon>Stenosarchaea group</taxon>
        <taxon>Methanomicrobia</taxon>
        <taxon>Methanomicrobiales</taxon>
        <taxon>Methanomicrobiaceae</taxon>
        <taxon>Methanoculleus</taxon>
    </lineage>
</organism>
<dbReference type="Proteomes" id="UP000069850">
    <property type="component" value="Chromosome 1"/>
</dbReference>
<sequence>MALGGFVGDILRRKAPDSRGRRVCFFSGDGPISNHYGRVFTTRSSQNASAGRKIAGAPQWEAMSTI</sequence>
<accession>A0A0X3BQ02</accession>
<proteinExistence type="predicted"/>
<protein>
    <submittedName>
        <fullName evidence="1">Uncharacterized protein</fullName>
    </submittedName>
</protein>